<evidence type="ECO:0000256" key="1">
    <source>
        <dbReference type="SAM" id="Coils"/>
    </source>
</evidence>
<evidence type="ECO:0000313" key="3">
    <source>
        <dbReference type="Proteomes" id="UP000694480"/>
    </source>
</evidence>
<dbReference type="Proteomes" id="UP000694480">
    <property type="component" value="Unassembled WGS sequence"/>
</dbReference>
<feature type="coiled-coil region" evidence="1">
    <location>
        <begin position="4"/>
        <end position="31"/>
    </location>
</feature>
<reference evidence="2" key="1">
    <citation type="submission" date="2020-11" db="EMBL/GenBank/DDBJ databases">
        <title>Genome seq and assembly of Planobacterium sp.</title>
        <authorList>
            <person name="Chhetri G."/>
        </authorList>
    </citation>
    <scope>NUCLEOTIDE SEQUENCE</scope>
    <source>
        <strain evidence="2">GCR5</strain>
    </source>
</reference>
<organism evidence="2 3">
    <name type="scientific">Planobacterium oryzisoli</name>
    <dbReference type="NCBI Taxonomy" id="2771435"/>
    <lineage>
        <taxon>Bacteria</taxon>
        <taxon>Pseudomonadati</taxon>
        <taxon>Bacteroidota</taxon>
        <taxon>Flavobacteriia</taxon>
        <taxon>Flavobacteriales</taxon>
        <taxon>Weeksellaceae</taxon>
        <taxon>Chryseobacterium group</taxon>
        <taxon>Chryseobacterium</taxon>
    </lineage>
</organism>
<dbReference type="AlphaFoldDB" id="A0A930YXA0"/>
<evidence type="ECO:0008006" key="4">
    <source>
        <dbReference type="Google" id="ProtNLM"/>
    </source>
</evidence>
<protein>
    <recommendedName>
        <fullName evidence="4">Transcription elongation factor</fullName>
    </recommendedName>
</protein>
<evidence type="ECO:0000313" key="2">
    <source>
        <dbReference type="EMBL" id="MBF5027956.1"/>
    </source>
</evidence>
<keyword evidence="1" id="KW-0175">Coiled coil</keyword>
<proteinExistence type="predicted"/>
<keyword evidence="3" id="KW-1185">Reference proteome</keyword>
<dbReference type="RefSeq" id="WP_194739880.1">
    <property type="nucleotide sequence ID" value="NZ_JADKYY010000012.1"/>
</dbReference>
<comment type="caution">
    <text evidence="2">The sequence shown here is derived from an EMBL/GenBank/DDBJ whole genome shotgun (WGS) entry which is preliminary data.</text>
</comment>
<gene>
    <name evidence="2" type="ORF">IC612_09120</name>
</gene>
<sequence>MKRSEILDRLRAEQEKIIENLKNQVERYRVASDIDEDSTLDPEDLSRQAEAKDMQLRFEKLLNYAQREMAFLDEELSKTHQEIEDGTLILTDTKYFFVGVSVPVFDFEGTPVMSFSYGAPVFAKFKGKQPGDKVEVGENSYTIKEIG</sequence>
<dbReference type="EMBL" id="JADKYY010000012">
    <property type="protein sequence ID" value="MBF5027956.1"/>
    <property type="molecule type" value="Genomic_DNA"/>
</dbReference>
<accession>A0A930YXA0</accession>
<name>A0A930YXA0_9FLAO</name>